<evidence type="ECO:0000256" key="17">
    <source>
        <dbReference type="SAM" id="MobiDB-lite"/>
    </source>
</evidence>
<dbReference type="GO" id="GO:0005524">
    <property type="term" value="F:ATP binding"/>
    <property type="evidence" value="ECO:0007669"/>
    <property type="project" value="UniProtKB-KW"/>
</dbReference>
<evidence type="ECO:0000256" key="16">
    <source>
        <dbReference type="SAM" id="Coils"/>
    </source>
</evidence>
<keyword evidence="7" id="KW-0808">Transferase</keyword>
<dbReference type="Pfam" id="PF00128">
    <property type="entry name" value="Alpha-amylase"/>
    <property type="match status" value="1"/>
</dbReference>
<feature type="domain" description="Glycosyl hydrolase family 13 catalytic" evidence="18">
    <location>
        <begin position="41"/>
        <end position="435"/>
    </location>
</feature>
<gene>
    <name evidence="19" type="ORF">ATN84_01440</name>
</gene>
<dbReference type="Pfam" id="PF01636">
    <property type="entry name" value="APH"/>
    <property type="match status" value="1"/>
</dbReference>
<reference evidence="19 20" key="1">
    <citation type="submission" date="2015-11" db="EMBL/GenBank/DDBJ databases">
        <title>Draft genome sequence of Paramesorhizobium deserti A-3-E, a strain highly resistant to diverse beta-lactam antibiotics.</title>
        <authorList>
            <person name="Lv R."/>
            <person name="Yang X."/>
            <person name="Fang N."/>
            <person name="Guo J."/>
            <person name="Luo X."/>
            <person name="Peng F."/>
            <person name="Yang R."/>
            <person name="Cui Y."/>
            <person name="Fang C."/>
            <person name="Song Y."/>
        </authorList>
    </citation>
    <scope>NUCLEOTIDE SEQUENCE [LARGE SCALE GENOMIC DNA]</scope>
    <source>
        <strain evidence="19 20">A-3-E</strain>
    </source>
</reference>
<dbReference type="Gene3D" id="3.90.1200.10">
    <property type="match status" value="1"/>
</dbReference>
<dbReference type="InterPro" id="IPR006047">
    <property type="entry name" value="GH13_cat_dom"/>
</dbReference>
<dbReference type="InterPro" id="IPR002575">
    <property type="entry name" value="Aminoglycoside_PTrfase"/>
</dbReference>
<dbReference type="EC" id="5.4.99.16" evidence="5"/>
<evidence type="ECO:0000313" key="19">
    <source>
        <dbReference type="EMBL" id="KXF78487.1"/>
    </source>
</evidence>
<dbReference type="Pfam" id="PF16657">
    <property type="entry name" value="Malt_amylase_C"/>
    <property type="match status" value="1"/>
</dbReference>
<dbReference type="GO" id="GO:0016740">
    <property type="term" value="F:transferase activity"/>
    <property type="evidence" value="ECO:0007669"/>
    <property type="project" value="UniProtKB-KW"/>
</dbReference>
<organism evidence="19 20">
    <name type="scientific">Paramesorhizobium deserti</name>
    <dbReference type="NCBI Taxonomy" id="1494590"/>
    <lineage>
        <taxon>Bacteria</taxon>
        <taxon>Pseudomonadati</taxon>
        <taxon>Pseudomonadota</taxon>
        <taxon>Alphaproteobacteria</taxon>
        <taxon>Hyphomicrobiales</taxon>
        <taxon>Phyllobacteriaceae</taxon>
        <taxon>Paramesorhizobium</taxon>
    </lineage>
</organism>
<comment type="similarity">
    <text evidence="2">Belongs to the glycosyl hydrolase 13 family. TreS subfamily.</text>
</comment>
<evidence type="ECO:0000256" key="1">
    <source>
        <dbReference type="ARBA" id="ARBA00001595"/>
    </source>
</evidence>
<evidence type="ECO:0000256" key="14">
    <source>
        <dbReference type="ARBA" id="ARBA00031378"/>
    </source>
</evidence>
<comment type="caution">
    <text evidence="19">The sequence shown here is derived from an EMBL/GenBank/DDBJ whole genome shotgun (WGS) entry which is preliminary data.</text>
</comment>
<dbReference type="PANTHER" id="PTHR10357">
    <property type="entry name" value="ALPHA-AMYLASE FAMILY MEMBER"/>
    <property type="match status" value="1"/>
</dbReference>
<evidence type="ECO:0000256" key="6">
    <source>
        <dbReference type="ARBA" id="ARBA00013882"/>
    </source>
</evidence>
<feature type="coiled-coil region" evidence="16">
    <location>
        <begin position="908"/>
        <end position="957"/>
    </location>
</feature>
<dbReference type="RefSeq" id="WP_068879756.1">
    <property type="nucleotide sequence ID" value="NZ_LNTU01000001.1"/>
</dbReference>
<keyword evidence="16" id="KW-0175">Coiled coil</keyword>
<dbReference type="NCBIfam" id="TIGR02456">
    <property type="entry name" value="treS_nterm"/>
    <property type="match status" value="1"/>
</dbReference>
<keyword evidence="11" id="KW-0067">ATP-binding</keyword>
<dbReference type="SUPFAM" id="SSF51011">
    <property type="entry name" value="Glycosyl hydrolase domain"/>
    <property type="match status" value="1"/>
</dbReference>
<evidence type="ECO:0000256" key="11">
    <source>
        <dbReference type="ARBA" id="ARBA00022840"/>
    </source>
</evidence>
<dbReference type="Gene3D" id="3.90.400.10">
    <property type="entry name" value="Oligo-1,6-glucosidase, Domain 2"/>
    <property type="match status" value="1"/>
</dbReference>
<evidence type="ECO:0000256" key="15">
    <source>
        <dbReference type="ARBA" id="ARBA00049067"/>
    </source>
</evidence>
<keyword evidence="8" id="KW-0479">Metal-binding</keyword>
<dbReference type="GO" id="GO:0005975">
    <property type="term" value="P:carbohydrate metabolic process"/>
    <property type="evidence" value="ECO:0007669"/>
    <property type="project" value="InterPro"/>
</dbReference>
<evidence type="ECO:0000256" key="2">
    <source>
        <dbReference type="ARBA" id="ARBA00005496"/>
    </source>
</evidence>
<evidence type="ECO:0000256" key="8">
    <source>
        <dbReference type="ARBA" id="ARBA00022723"/>
    </source>
</evidence>
<evidence type="ECO:0000256" key="3">
    <source>
        <dbReference type="ARBA" id="ARBA00006219"/>
    </source>
</evidence>
<dbReference type="InterPro" id="IPR045857">
    <property type="entry name" value="O16G_dom_2"/>
</dbReference>
<keyword evidence="9" id="KW-0547">Nucleotide-binding</keyword>
<dbReference type="AlphaFoldDB" id="A0A135HZ68"/>
<comment type="catalytic activity">
    <reaction evidence="15">
        <text>D-maltose + ATP = alpha-maltose 1-phosphate + ADP + H(+)</text>
        <dbReference type="Rhea" id="RHEA:31915"/>
        <dbReference type="ChEBI" id="CHEBI:15378"/>
        <dbReference type="ChEBI" id="CHEBI:17306"/>
        <dbReference type="ChEBI" id="CHEBI:30616"/>
        <dbReference type="ChEBI" id="CHEBI:63576"/>
        <dbReference type="ChEBI" id="CHEBI:456216"/>
        <dbReference type="EC" id="2.7.1.175"/>
    </reaction>
</comment>
<dbReference type="SUPFAM" id="SSF51445">
    <property type="entry name" value="(Trans)glycosidases"/>
    <property type="match status" value="1"/>
</dbReference>
<dbReference type="OrthoDB" id="9805159at2"/>
<protein>
    <recommendedName>
        <fullName evidence="6">Maltokinase</fullName>
        <ecNumber evidence="4">2.7.1.175</ecNumber>
        <ecNumber evidence="5">5.4.99.16</ecNumber>
    </recommendedName>
    <alternativeName>
        <fullName evidence="14">Maltose alpha-D-glucosyltransferase</fullName>
    </alternativeName>
    <alternativeName>
        <fullName evidence="13">Maltose-1-phosphate synthase</fullName>
    </alternativeName>
</protein>
<dbReference type="STRING" id="1494590.ATN84_01440"/>
<evidence type="ECO:0000256" key="13">
    <source>
        <dbReference type="ARBA" id="ARBA00031251"/>
    </source>
</evidence>
<comment type="similarity">
    <text evidence="3">Belongs to the aminoglycoside phosphotransferase family.</text>
</comment>
<dbReference type="InterPro" id="IPR017853">
    <property type="entry name" value="GH"/>
</dbReference>
<dbReference type="InterPro" id="IPR012810">
    <property type="entry name" value="TreS/a-amylase_N"/>
</dbReference>
<dbReference type="InterPro" id="IPR012811">
    <property type="entry name" value="TreS_maltokin_C_dom"/>
</dbReference>
<dbReference type="GO" id="GO:0046872">
    <property type="term" value="F:metal ion binding"/>
    <property type="evidence" value="ECO:0007669"/>
    <property type="project" value="UniProtKB-KW"/>
</dbReference>
<dbReference type="SUPFAM" id="SSF56112">
    <property type="entry name" value="Protein kinase-like (PK-like)"/>
    <property type="match status" value="1"/>
</dbReference>
<sequence>MTTLERPPETATDPGVSETLLSAPPAGPNPPDWYKDAIIYQLHIKAFQDGSGDGIGDFNGLLQRLDYIERLGVTAIWLLPFYPSPLRDDGYDISDYRSINPSYGTMRDFRRFVTEAHRRGIKVITELVINHTSDQHPWFQRARHAKKGSAARNYYVWNDDDERYQETRIIFIDTEKSNWTWDPVAGQFFWHRFYSHQPDLNFDNPRVLEEVVKVMHYWLDMGVDGLRLDAIPYLVERDGTNNENLPETHEILRKIRRALDDKYPDRMLLAEANQWPEDTRPYFGEGDECHMAFHFPLMPRIYMALAQEDRHPISDIMRQTPEIPEPCQWAIFLRNHDELTLEMVTDRERDYLWRTYAEDMRARINLGIRRRLAPLMQNDRRKIELMNALLLSMPGTPVVYYGDELGMGDNIYLGDRDGVRTPMQWSPDRNGGFSRANPQALYLPPIMDPVYGYQTINVEAQEVDPSSLLNWIRRMIIVRKQHNAFGRGDFTMLYPSNRRILAYTRSDGNETILCVVNLSRSAQAVELDLSRFRTCVPVELISQSPFPPIGDLPYMLTLSGYGTFWFLLASEAQAPAWHTNVPEPLPEFITLTLIGGRLQRALEGRERRQLEQDVLPQFMQRQRWFGAKGEEMRSASIRELAALGDEAGLISLVDVGMSASGEQRYLLPLTVLWGEENVQFGAPKLSATLARARRGPLLGALIDGSYDDRFAAELMRRMQENQELTVAGGVLRFYGNEKLKAMAFTEPPSPLTGEQSNVSVAFARQALLKIFRRLRSGDQPEVEVARFLTEDAGFGNTPAFLGMVEFEETGGEKTVLASVSAFVENQGDAWSAFLRALERQVEDDIMRHQPLFPALPDEGEAPVLTYPLDLLRRLGERTGEMHAAFATPTDKEAFRCEPVAPSDIEAWVKDTREQVTAAYAALERARDRLSATSQDLARQLAERRTTIEERLETLANMPPSGRKSRIHGDYHLGQVLVSEQDLFIIDFEGEPRRTLTERCAKNLPLRDVAGMLRSFDYAAWTAVRQVTGRLPDHSRDSAALARSWRTRMSSEFLDGYLAVTAAADNQPESPEAGQRLLELFLLQKAFYEINYELSNRPDWVGIPVQGVLDLLEGEAA</sequence>
<evidence type="ECO:0000256" key="10">
    <source>
        <dbReference type="ARBA" id="ARBA00022837"/>
    </source>
</evidence>
<name>A0A135HZ68_9HYPH</name>
<dbReference type="CDD" id="cd11334">
    <property type="entry name" value="AmyAc_TreS"/>
    <property type="match status" value="1"/>
</dbReference>
<dbReference type="Proteomes" id="UP000070107">
    <property type="component" value="Unassembled WGS sequence"/>
</dbReference>
<keyword evidence="20" id="KW-1185">Reference proteome</keyword>
<dbReference type="PANTHER" id="PTHR10357:SF219">
    <property type="entry name" value="MALTOSE ALPHA-D-GLUCOSYLTRANSFERASE"/>
    <property type="match status" value="1"/>
</dbReference>
<dbReference type="EC" id="2.7.1.175" evidence="4"/>
<dbReference type="Gene3D" id="3.20.20.80">
    <property type="entry name" value="Glycosidases"/>
    <property type="match status" value="1"/>
</dbReference>
<evidence type="ECO:0000313" key="20">
    <source>
        <dbReference type="Proteomes" id="UP000070107"/>
    </source>
</evidence>
<dbReference type="InterPro" id="IPR040999">
    <property type="entry name" value="Mak_N_cap"/>
</dbReference>
<feature type="region of interest" description="Disordered" evidence="17">
    <location>
        <begin position="1"/>
        <end position="26"/>
    </location>
</feature>
<dbReference type="SMART" id="SM00642">
    <property type="entry name" value="Aamy"/>
    <property type="match status" value="1"/>
</dbReference>
<dbReference type="EMBL" id="LNTU01000001">
    <property type="protein sequence ID" value="KXF78487.1"/>
    <property type="molecule type" value="Genomic_DNA"/>
</dbReference>
<evidence type="ECO:0000256" key="4">
    <source>
        <dbReference type="ARBA" id="ARBA00011962"/>
    </source>
</evidence>
<keyword evidence="10" id="KW-0106">Calcium</keyword>
<dbReference type="InterPro" id="IPR011009">
    <property type="entry name" value="Kinase-like_dom_sf"/>
</dbReference>
<keyword evidence="12" id="KW-0413">Isomerase</keyword>
<proteinExistence type="inferred from homology"/>
<evidence type="ECO:0000256" key="7">
    <source>
        <dbReference type="ARBA" id="ARBA00022679"/>
    </source>
</evidence>
<comment type="catalytic activity">
    <reaction evidence="1">
        <text>D-maltose = alpha,alpha-trehalose</text>
        <dbReference type="Rhea" id="RHEA:15145"/>
        <dbReference type="ChEBI" id="CHEBI:16551"/>
        <dbReference type="ChEBI" id="CHEBI:17306"/>
        <dbReference type="EC" id="5.4.99.16"/>
    </reaction>
</comment>
<dbReference type="GO" id="GO:0047471">
    <property type="term" value="F:maltose alpha-D-glucosyltransferase activity"/>
    <property type="evidence" value="ECO:0007669"/>
    <property type="project" value="UniProtKB-EC"/>
</dbReference>
<evidence type="ECO:0000256" key="5">
    <source>
        <dbReference type="ARBA" id="ARBA00012619"/>
    </source>
</evidence>
<accession>A0A135HZ68</accession>
<evidence type="ECO:0000256" key="12">
    <source>
        <dbReference type="ARBA" id="ARBA00023235"/>
    </source>
</evidence>
<dbReference type="Gene3D" id="2.60.40.1180">
    <property type="entry name" value="Golgi alpha-mannosidase II"/>
    <property type="match status" value="1"/>
</dbReference>
<evidence type="ECO:0000256" key="9">
    <source>
        <dbReference type="ARBA" id="ARBA00022741"/>
    </source>
</evidence>
<evidence type="ECO:0000259" key="18">
    <source>
        <dbReference type="SMART" id="SM00642"/>
    </source>
</evidence>
<dbReference type="NCBIfam" id="TIGR02457">
    <property type="entry name" value="TreS_Cterm"/>
    <property type="match status" value="1"/>
</dbReference>
<dbReference type="Pfam" id="PF18085">
    <property type="entry name" value="Mak_N_cap"/>
    <property type="match status" value="1"/>
</dbReference>
<dbReference type="InterPro" id="IPR032091">
    <property type="entry name" value="Malt_amylase-like_C"/>
</dbReference>
<dbReference type="FunFam" id="3.20.20.80:FF:000055">
    <property type="entry name" value="Trehalose synthase"/>
    <property type="match status" value="1"/>
</dbReference>
<dbReference type="InterPro" id="IPR013780">
    <property type="entry name" value="Glyco_hydro_b"/>
</dbReference>